<evidence type="ECO:0000313" key="6">
    <source>
        <dbReference type="EMBL" id="MFD1673386.1"/>
    </source>
</evidence>
<accession>A0ABW4JCM1</accession>
<keyword evidence="2 6" id="KW-0378">Hydrolase</keyword>
<evidence type="ECO:0000256" key="2">
    <source>
        <dbReference type="ARBA" id="ARBA00022801"/>
    </source>
</evidence>
<reference evidence="7" key="1">
    <citation type="journal article" date="2019" name="Int. J. Syst. Evol. Microbiol.">
        <title>The Global Catalogue of Microorganisms (GCM) 10K type strain sequencing project: providing services to taxonomists for standard genome sequencing and annotation.</title>
        <authorList>
            <consortium name="The Broad Institute Genomics Platform"/>
            <consortium name="The Broad Institute Genome Sequencing Center for Infectious Disease"/>
            <person name="Wu L."/>
            <person name="Ma J."/>
        </authorList>
    </citation>
    <scope>NUCLEOTIDE SEQUENCE [LARGE SCALE GENOMIC DNA]</scope>
    <source>
        <strain evidence="7">CGMCC 1.12286</strain>
    </source>
</reference>
<feature type="domain" description="PDZ" evidence="5">
    <location>
        <begin position="292"/>
        <end position="397"/>
    </location>
</feature>
<proteinExistence type="predicted"/>
<dbReference type="SMART" id="SM00228">
    <property type="entry name" value="PDZ"/>
    <property type="match status" value="1"/>
</dbReference>
<dbReference type="InterPro" id="IPR001478">
    <property type="entry name" value="PDZ"/>
</dbReference>
<comment type="caution">
    <text evidence="6">The sequence shown here is derived from an EMBL/GenBank/DDBJ whole genome shotgun (WGS) entry which is preliminary data.</text>
</comment>
<gene>
    <name evidence="6" type="ORF">ACFSB2_01440</name>
</gene>
<dbReference type="Proteomes" id="UP001597079">
    <property type="component" value="Unassembled WGS sequence"/>
</dbReference>
<evidence type="ECO:0000259" key="5">
    <source>
        <dbReference type="SMART" id="SM00228"/>
    </source>
</evidence>
<evidence type="ECO:0000313" key="7">
    <source>
        <dbReference type="Proteomes" id="UP001597079"/>
    </source>
</evidence>
<dbReference type="PANTHER" id="PTHR43343:SF3">
    <property type="entry name" value="PROTEASE DO-LIKE 8, CHLOROPLASTIC"/>
    <property type="match status" value="1"/>
</dbReference>
<dbReference type="PANTHER" id="PTHR43343">
    <property type="entry name" value="PEPTIDASE S12"/>
    <property type="match status" value="1"/>
</dbReference>
<dbReference type="InterPro" id="IPR009003">
    <property type="entry name" value="Peptidase_S1_PA"/>
</dbReference>
<organism evidence="6 7">
    <name type="scientific">Alicyclobacillus fodiniaquatilis</name>
    <dbReference type="NCBI Taxonomy" id="1661150"/>
    <lineage>
        <taxon>Bacteria</taxon>
        <taxon>Bacillati</taxon>
        <taxon>Bacillota</taxon>
        <taxon>Bacilli</taxon>
        <taxon>Bacillales</taxon>
        <taxon>Alicyclobacillaceae</taxon>
        <taxon>Alicyclobacillus</taxon>
    </lineage>
</organism>
<sequence>MGRRWNEFDDWPEQGRGGKRRASVLWPSIVAGLAVFYVFGIWTGAAIAHPSRSNVVAYLPSPNTGGSSTNSGANPSTSGTSDSNVVTNIYNATKDSIFTITAVSDGSAKSGPQEDVGTGFLIDNKGDVATNAHVVGTSKTVNVAQGNHTYKGTVLSADTLDDLAVVHINAPASLQPLQLGSAKTLQPGDLVVAIGNPFELTESVSSGIVSGLNRSMSESSGHVMNGMIQTDAPLNPGNSGGPLFNAAGQVVGINTMIESPIEGSIGVGFAIPIDRLVQLEQQLISGQSINHAWLGIEGMDVDSLMAKEMHLSVSTGIYVTEVTKGGPAATAGMKGDSNASKLDSASDSADPFKILKGDGDIIVGVDGKSVATIEALTQIVNQDSVGQVITLEIIRNGQHQTVKVKLGKWPSSQ</sequence>
<keyword evidence="4" id="KW-1133">Transmembrane helix</keyword>
<dbReference type="InterPro" id="IPR036034">
    <property type="entry name" value="PDZ_sf"/>
</dbReference>
<dbReference type="SUPFAM" id="SSF50156">
    <property type="entry name" value="PDZ domain-like"/>
    <property type="match status" value="1"/>
</dbReference>
<evidence type="ECO:0000256" key="3">
    <source>
        <dbReference type="ARBA" id="ARBA00022825"/>
    </source>
</evidence>
<protein>
    <submittedName>
        <fullName evidence="6">S1C family serine protease</fullName>
        <ecNumber evidence="6">3.4.21.-</ecNumber>
    </submittedName>
</protein>
<dbReference type="GO" id="GO:0008233">
    <property type="term" value="F:peptidase activity"/>
    <property type="evidence" value="ECO:0007669"/>
    <property type="project" value="UniProtKB-KW"/>
</dbReference>
<dbReference type="CDD" id="cd06779">
    <property type="entry name" value="cpPDZ_Deg_HtrA-like"/>
    <property type="match status" value="1"/>
</dbReference>
<dbReference type="Pfam" id="PF13180">
    <property type="entry name" value="PDZ_2"/>
    <property type="match status" value="1"/>
</dbReference>
<keyword evidence="1 6" id="KW-0645">Protease</keyword>
<evidence type="ECO:0000256" key="1">
    <source>
        <dbReference type="ARBA" id="ARBA00022670"/>
    </source>
</evidence>
<dbReference type="SUPFAM" id="SSF50494">
    <property type="entry name" value="Trypsin-like serine proteases"/>
    <property type="match status" value="1"/>
</dbReference>
<dbReference type="InterPro" id="IPR001940">
    <property type="entry name" value="Peptidase_S1C"/>
</dbReference>
<dbReference type="Gene3D" id="2.40.10.120">
    <property type="match status" value="1"/>
</dbReference>
<evidence type="ECO:0000256" key="4">
    <source>
        <dbReference type="SAM" id="Phobius"/>
    </source>
</evidence>
<keyword evidence="7" id="KW-1185">Reference proteome</keyword>
<dbReference type="Pfam" id="PF13365">
    <property type="entry name" value="Trypsin_2"/>
    <property type="match status" value="1"/>
</dbReference>
<name>A0ABW4JCM1_9BACL</name>
<dbReference type="EC" id="3.4.21.-" evidence="6"/>
<dbReference type="Gene3D" id="2.30.42.10">
    <property type="match status" value="1"/>
</dbReference>
<dbReference type="GO" id="GO:0006508">
    <property type="term" value="P:proteolysis"/>
    <property type="evidence" value="ECO:0007669"/>
    <property type="project" value="UniProtKB-KW"/>
</dbReference>
<keyword evidence="3" id="KW-0720">Serine protease</keyword>
<dbReference type="InterPro" id="IPR051201">
    <property type="entry name" value="Chloro_Bact_Ser_Proteases"/>
</dbReference>
<dbReference type="PRINTS" id="PR00834">
    <property type="entry name" value="PROTEASES2C"/>
</dbReference>
<dbReference type="EMBL" id="JBHUCX010000004">
    <property type="protein sequence ID" value="MFD1673386.1"/>
    <property type="molecule type" value="Genomic_DNA"/>
</dbReference>
<feature type="transmembrane region" description="Helical" evidence="4">
    <location>
        <begin position="24"/>
        <end position="45"/>
    </location>
</feature>
<keyword evidence="4" id="KW-0812">Transmembrane</keyword>
<keyword evidence="4" id="KW-0472">Membrane</keyword>
<dbReference type="RefSeq" id="WP_377940770.1">
    <property type="nucleotide sequence ID" value="NZ_JBHUCX010000004.1"/>
</dbReference>